<feature type="region of interest" description="Disordered" evidence="1">
    <location>
        <begin position="81"/>
        <end position="107"/>
    </location>
</feature>
<feature type="region of interest" description="Disordered" evidence="1">
    <location>
        <begin position="394"/>
        <end position="416"/>
    </location>
</feature>
<feature type="compositionally biased region" description="Gly residues" evidence="1">
    <location>
        <begin position="394"/>
        <end position="411"/>
    </location>
</feature>
<evidence type="ECO:0000256" key="1">
    <source>
        <dbReference type="SAM" id="MobiDB-lite"/>
    </source>
</evidence>
<feature type="compositionally biased region" description="Low complexity" evidence="1">
    <location>
        <begin position="34"/>
        <end position="52"/>
    </location>
</feature>
<proteinExistence type="predicted"/>
<evidence type="ECO:0000256" key="2">
    <source>
        <dbReference type="SAM" id="Phobius"/>
    </source>
</evidence>
<reference evidence="3 4" key="1">
    <citation type="submission" date="2016-11" db="EMBL/GenBank/DDBJ databases">
        <title>Draft Genome Assembly of Colletotrichum chlorophyti a pathogen of herbaceous plants.</title>
        <authorList>
            <person name="Gan P."/>
            <person name="Narusaka M."/>
            <person name="Tsushima A."/>
            <person name="Narusaka Y."/>
            <person name="Takano Y."/>
            <person name="Shirasu K."/>
        </authorList>
    </citation>
    <scope>NUCLEOTIDE SEQUENCE [LARGE SCALE GENOMIC DNA]</scope>
    <source>
        <strain evidence="3 4">NTL11</strain>
    </source>
</reference>
<name>A0A1Q8RWB5_9PEZI</name>
<dbReference type="EMBL" id="MPGH01000087">
    <property type="protein sequence ID" value="OLN88777.1"/>
    <property type="molecule type" value="Genomic_DNA"/>
</dbReference>
<dbReference type="OrthoDB" id="5419542at2759"/>
<keyword evidence="2" id="KW-0472">Membrane</keyword>
<comment type="caution">
    <text evidence="3">The sequence shown here is derived from an EMBL/GenBank/DDBJ whole genome shotgun (WGS) entry which is preliminary data.</text>
</comment>
<sequence>MSSSGGNGHGFELPTTSISNLSSTVAAIGNVSSNSITSSSNSSSSNNNNNNNIGKKLLVPPSSAATTASTTVSATAAAAALLPGRRPRHQITRSISEFSPPLKMHRHRHSHHQHPTIHALHHTSSHVKGTAASGMLLVDERLPPPGRSSLDMTRSEHVTPNRSPDSSRRTSALVGPMVGMGEHPAAATTTPLGRVRTRKVDNVAALLVEKERTANRVTGLKKLLVELSGFSTTTTRRVDETYYSVLEKKTLLRSTISAIRELAVASQQMTGELERGAEELVREVDGQLGSLGRFEEQESRIVALQGRIETGRSRIQGLSERVDVVRRRIEGWERADQEWQEKTRKRLRTMWIVMSVVFAVLILLFVGVQYIGGPDMEAGVKTIERGLNRSVGGSIGIGKQKSGGGNGGEDVGVGDRGHKMSALWENRGRREDEDRLRVFDEL</sequence>
<accession>A0A1Q8RWB5</accession>
<organism evidence="3 4">
    <name type="scientific">Colletotrichum chlorophyti</name>
    <dbReference type="NCBI Taxonomy" id="708187"/>
    <lineage>
        <taxon>Eukaryota</taxon>
        <taxon>Fungi</taxon>
        <taxon>Dikarya</taxon>
        <taxon>Ascomycota</taxon>
        <taxon>Pezizomycotina</taxon>
        <taxon>Sordariomycetes</taxon>
        <taxon>Hypocreomycetidae</taxon>
        <taxon>Glomerellales</taxon>
        <taxon>Glomerellaceae</taxon>
        <taxon>Colletotrichum</taxon>
    </lineage>
</organism>
<feature type="region of interest" description="Disordered" evidence="1">
    <location>
        <begin position="34"/>
        <end position="58"/>
    </location>
</feature>
<dbReference type="STRING" id="708187.A0A1Q8RWB5"/>
<evidence type="ECO:0000313" key="3">
    <source>
        <dbReference type="EMBL" id="OLN88777.1"/>
    </source>
</evidence>
<keyword evidence="4" id="KW-1185">Reference proteome</keyword>
<feature type="transmembrane region" description="Helical" evidence="2">
    <location>
        <begin position="350"/>
        <end position="371"/>
    </location>
</feature>
<keyword evidence="2" id="KW-0812">Transmembrane</keyword>
<dbReference type="AlphaFoldDB" id="A0A1Q8RWB5"/>
<keyword evidence="2" id="KW-1133">Transmembrane helix</keyword>
<gene>
    <name evidence="3" type="ORF">CCHL11_01817</name>
</gene>
<protein>
    <submittedName>
        <fullName evidence="3">Uncharacterized protein</fullName>
    </submittedName>
</protein>
<evidence type="ECO:0000313" key="4">
    <source>
        <dbReference type="Proteomes" id="UP000186583"/>
    </source>
</evidence>
<feature type="region of interest" description="Disordered" evidence="1">
    <location>
        <begin position="143"/>
        <end position="171"/>
    </location>
</feature>
<dbReference type="Proteomes" id="UP000186583">
    <property type="component" value="Unassembled WGS sequence"/>
</dbReference>